<keyword evidence="2" id="KW-0812">Transmembrane</keyword>
<keyword evidence="4" id="KW-1185">Reference proteome</keyword>
<sequence length="184" mass="19798">MASMMPTRKSIRGLDLSMCVLFQHDSADFSSMGRRSHNLPGDESMDTLNLYQGCQVVTTHPIARPIAGNANLEDRPDLDSQPTSISPLRPPLGDVPSSASDVEATHPAADGEHGSNRALSIHHKFTKAARVVLSVVIPSFILVPGVVLGALMKQVTVGIELSGTITAVLGMYAGFYYYHNRKGR</sequence>
<keyword evidence="2" id="KW-0472">Membrane</keyword>
<dbReference type="Proteomes" id="UP001583177">
    <property type="component" value="Unassembled WGS sequence"/>
</dbReference>
<evidence type="ECO:0000313" key="3">
    <source>
        <dbReference type="EMBL" id="KAL1853118.1"/>
    </source>
</evidence>
<organism evidence="3 4">
    <name type="scientific">Diaporthe australafricana</name>
    <dbReference type="NCBI Taxonomy" id="127596"/>
    <lineage>
        <taxon>Eukaryota</taxon>
        <taxon>Fungi</taxon>
        <taxon>Dikarya</taxon>
        <taxon>Ascomycota</taxon>
        <taxon>Pezizomycotina</taxon>
        <taxon>Sordariomycetes</taxon>
        <taxon>Sordariomycetidae</taxon>
        <taxon>Diaporthales</taxon>
        <taxon>Diaporthaceae</taxon>
        <taxon>Diaporthe</taxon>
    </lineage>
</organism>
<evidence type="ECO:0000313" key="4">
    <source>
        <dbReference type="Proteomes" id="UP001583177"/>
    </source>
</evidence>
<name>A0ABR3W4M2_9PEZI</name>
<dbReference type="EMBL" id="JAWRVE010000153">
    <property type="protein sequence ID" value="KAL1853118.1"/>
    <property type="molecule type" value="Genomic_DNA"/>
</dbReference>
<keyword evidence="2" id="KW-1133">Transmembrane helix</keyword>
<evidence type="ECO:0000256" key="2">
    <source>
        <dbReference type="SAM" id="Phobius"/>
    </source>
</evidence>
<accession>A0ABR3W4M2</accession>
<comment type="caution">
    <text evidence="3">The sequence shown here is derived from an EMBL/GenBank/DDBJ whole genome shotgun (WGS) entry which is preliminary data.</text>
</comment>
<feature type="transmembrane region" description="Helical" evidence="2">
    <location>
        <begin position="131"/>
        <end position="151"/>
    </location>
</feature>
<feature type="region of interest" description="Disordered" evidence="1">
    <location>
        <begin position="68"/>
        <end position="115"/>
    </location>
</feature>
<protein>
    <recommendedName>
        <fullName evidence="5">Vacuolar ATPase assembly integral membrane protein VMA21</fullName>
    </recommendedName>
</protein>
<gene>
    <name evidence="3" type="ORF">Daus18300_011946</name>
</gene>
<reference evidence="3 4" key="1">
    <citation type="journal article" date="2024" name="IMA Fungus">
        <title>IMA Genome - F19 : A genome assembly and annotation guide to empower mycologists, including annotated draft genome sequences of Ceratocystis pirilliformis, Diaporthe australafricana, Fusarium ophioides, Paecilomyces lecythidis, and Sporothrix stenoceras.</title>
        <authorList>
            <person name="Aylward J."/>
            <person name="Wilson A.M."/>
            <person name="Visagie C.M."/>
            <person name="Spraker J."/>
            <person name="Barnes I."/>
            <person name="Buitendag C."/>
            <person name="Ceriani C."/>
            <person name="Del Mar Angel L."/>
            <person name="du Plessis D."/>
            <person name="Fuchs T."/>
            <person name="Gasser K."/>
            <person name="Kramer D."/>
            <person name="Li W."/>
            <person name="Munsamy K."/>
            <person name="Piso A."/>
            <person name="Price J.L."/>
            <person name="Sonnekus B."/>
            <person name="Thomas C."/>
            <person name="van der Nest A."/>
            <person name="van Dijk A."/>
            <person name="van Heerden A."/>
            <person name="van Vuuren N."/>
            <person name="Yilmaz N."/>
            <person name="Duong T.A."/>
            <person name="van der Merwe N.A."/>
            <person name="Wingfield M.J."/>
            <person name="Wingfield B.D."/>
        </authorList>
    </citation>
    <scope>NUCLEOTIDE SEQUENCE [LARGE SCALE GENOMIC DNA]</scope>
    <source>
        <strain evidence="3 4">CMW 18300</strain>
    </source>
</reference>
<feature type="transmembrane region" description="Helical" evidence="2">
    <location>
        <begin position="157"/>
        <end position="178"/>
    </location>
</feature>
<evidence type="ECO:0008006" key="5">
    <source>
        <dbReference type="Google" id="ProtNLM"/>
    </source>
</evidence>
<proteinExistence type="predicted"/>
<evidence type="ECO:0000256" key="1">
    <source>
        <dbReference type="SAM" id="MobiDB-lite"/>
    </source>
</evidence>